<dbReference type="Proteomes" id="UP000192315">
    <property type="component" value="Unassembled WGS sequence"/>
</dbReference>
<dbReference type="CDD" id="cd23162">
    <property type="entry name" value="Prefoldin_beta_GimC"/>
    <property type="match status" value="1"/>
</dbReference>
<evidence type="ECO:0000256" key="8">
    <source>
        <dbReference type="ARBA" id="ARBA00033461"/>
    </source>
</evidence>
<dbReference type="GO" id="GO:0044183">
    <property type="term" value="F:protein folding chaperone"/>
    <property type="evidence" value="ECO:0007669"/>
    <property type="project" value="TreeGrafter"/>
</dbReference>
<dbReference type="Gene3D" id="1.10.287.370">
    <property type="match status" value="1"/>
</dbReference>
<dbReference type="InterPro" id="IPR009053">
    <property type="entry name" value="Prefoldin"/>
</dbReference>
<reference evidence="11 13" key="1">
    <citation type="journal article" date="2004" name="Proc. Natl. Acad. Sci. U.S.A.">
        <title>Genome sequence of Picrophilus torridus and its implications for life around pH 0.</title>
        <authorList>
            <person name="Futterer O."/>
            <person name="Angelov A."/>
            <person name="Liesegang H."/>
            <person name="Gottschalk G."/>
            <person name="Schleper C."/>
            <person name="Schepers B."/>
            <person name="Dock C."/>
            <person name="Antranikian G."/>
            <person name="Liebl W."/>
        </authorList>
    </citation>
    <scope>NUCLEOTIDE SEQUENCE [LARGE SCALE GENOMIC DNA]</scope>
    <source>
        <strain evidence="13">ATCC 700027 / DSM 9790 / JCM 10055 / NBRC 100828</strain>
        <strain evidence="11">DSM 9790</strain>
    </source>
</reference>
<evidence type="ECO:0000256" key="5">
    <source>
        <dbReference type="ARBA" id="ARBA00022490"/>
    </source>
</evidence>
<dbReference type="GeneID" id="2844435"/>
<evidence type="ECO:0000313" key="14">
    <source>
        <dbReference type="Proteomes" id="UP000192315"/>
    </source>
</evidence>
<dbReference type="STRING" id="263820.PTO1008"/>
<dbReference type="EMBL" id="AE017261">
    <property type="protein sequence ID" value="AAT43593.1"/>
    <property type="molecule type" value="Genomic_DNA"/>
</dbReference>
<dbReference type="GO" id="GO:0016272">
    <property type="term" value="C:prefoldin complex"/>
    <property type="evidence" value="ECO:0007669"/>
    <property type="project" value="UniProtKB-UniRule"/>
</dbReference>
<comment type="function">
    <text evidence="7 9">Molecular chaperone capable of stabilizing a range of proteins. Seems to fulfill an ATP-independent, HSP70-like function in archaeal de novo protein folding.</text>
</comment>
<keyword evidence="10" id="KW-0175">Coiled coil</keyword>
<dbReference type="PANTHER" id="PTHR20903">
    <property type="entry name" value="PREFOLDIN SUBUNIT 1-RELATED"/>
    <property type="match status" value="1"/>
</dbReference>
<evidence type="ECO:0000313" key="12">
    <source>
        <dbReference type="EMBL" id="SMD31217.1"/>
    </source>
</evidence>
<dbReference type="PANTHER" id="PTHR20903:SF0">
    <property type="entry name" value="PREFOLDIN SUBUNIT 1"/>
    <property type="match status" value="1"/>
</dbReference>
<evidence type="ECO:0000313" key="13">
    <source>
        <dbReference type="Proteomes" id="UP000000438"/>
    </source>
</evidence>
<evidence type="ECO:0000256" key="3">
    <source>
        <dbReference type="ARBA" id="ARBA00011716"/>
    </source>
</evidence>
<dbReference type="HOGENOM" id="CLU_131909_0_0_2"/>
<evidence type="ECO:0000256" key="1">
    <source>
        <dbReference type="ARBA" id="ARBA00004496"/>
    </source>
</evidence>
<comment type="subunit">
    <text evidence="3 9">Heterohexamer of two alpha and four beta subunits.</text>
</comment>
<keyword evidence="6 9" id="KW-0143">Chaperone</keyword>
<keyword evidence="5 9" id="KW-0963">Cytoplasm</keyword>
<reference evidence="12 14" key="3">
    <citation type="submission" date="2017-04" db="EMBL/GenBank/DDBJ databases">
        <authorList>
            <person name="Varghese N."/>
            <person name="Submissions S."/>
        </authorList>
    </citation>
    <scope>NUCLEOTIDE SEQUENCE [LARGE SCALE GENOMIC DNA]</scope>
    <source>
        <strain evidence="12 14">DSM 9789</strain>
    </source>
</reference>
<gene>
    <name evidence="9" type="primary">pfdB</name>
    <name evidence="11" type="ordered locus">PTO1008</name>
    <name evidence="12" type="ORF">SAMN02745355_1140</name>
</gene>
<dbReference type="Pfam" id="PF01920">
    <property type="entry name" value="Prefoldin_2"/>
    <property type="match status" value="1"/>
</dbReference>
<dbReference type="Proteomes" id="UP000000438">
    <property type="component" value="Chromosome"/>
</dbReference>
<dbReference type="OrthoDB" id="56001at2157"/>
<name>Q6L0A9_PICTO</name>
<dbReference type="InParanoid" id="Q6L0A9"/>
<evidence type="ECO:0000256" key="4">
    <source>
        <dbReference type="ARBA" id="ARBA00016304"/>
    </source>
</evidence>
<evidence type="ECO:0000256" key="6">
    <source>
        <dbReference type="ARBA" id="ARBA00023186"/>
    </source>
</evidence>
<dbReference type="SUPFAM" id="SSF46579">
    <property type="entry name" value="Prefoldin"/>
    <property type="match status" value="1"/>
</dbReference>
<protein>
    <recommendedName>
        <fullName evidence="4 9">Prefoldin subunit beta</fullName>
    </recommendedName>
    <alternativeName>
        <fullName evidence="8 9">GimC subunit beta</fullName>
    </alternativeName>
</protein>
<reference evidence="11" key="2">
    <citation type="submission" date="2004-02" db="EMBL/GenBank/DDBJ databases">
        <authorList>
            <person name="Fuetterer O."/>
            <person name="Angelov A."/>
            <person name="Liesegang H."/>
            <person name="Gottschalk G."/>
            <person name="Schleper C."/>
            <person name="Schepers B."/>
            <person name="Dock C."/>
            <person name="Antranikian G."/>
            <person name="Liebl W."/>
        </authorList>
    </citation>
    <scope>NUCLEOTIDE SEQUENCE</scope>
    <source>
        <strain evidence="11">DSM 9790</strain>
    </source>
</reference>
<evidence type="ECO:0000256" key="7">
    <source>
        <dbReference type="ARBA" id="ARBA00025077"/>
    </source>
</evidence>
<accession>A0A8G2FXA7</accession>
<dbReference type="HAMAP" id="MF_00307">
    <property type="entry name" value="PfdB"/>
    <property type="match status" value="1"/>
</dbReference>
<dbReference type="RefSeq" id="WP_011177809.1">
    <property type="nucleotide sequence ID" value="NC_005877.1"/>
</dbReference>
<sequence>MVEPNLSAYIQNQIKQAQDIEAQIESIASQRYQLDVLIRELDKTIKELKSISEGTPVYKSVGPVMYLVEDKNKLINDLEEQKELSQMRSKTLENQQKSLEQKYREVQESLQKKYQEASKGEGN</sequence>
<dbReference type="PaxDb" id="263820-PTO1008"/>
<comment type="similarity">
    <text evidence="2 9">Belongs to the prefoldin subunit beta family.</text>
</comment>
<dbReference type="NCBIfam" id="TIGR02338">
    <property type="entry name" value="gimC_beta"/>
    <property type="match status" value="1"/>
</dbReference>
<evidence type="ECO:0000256" key="10">
    <source>
        <dbReference type="SAM" id="Coils"/>
    </source>
</evidence>
<comment type="subcellular location">
    <subcellularLocation>
        <location evidence="1 9">Cytoplasm</location>
    </subcellularLocation>
</comment>
<dbReference type="FunCoup" id="Q6L0A9">
    <property type="interactions" value="158"/>
</dbReference>
<proteinExistence type="inferred from homology"/>
<accession>Q6L0A9</accession>
<evidence type="ECO:0000256" key="2">
    <source>
        <dbReference type="ARBA" id="ARBA00008045"/>
    </source>
</evidence>
<keyword evidence="14" id="KW-1185">Reference proteome</keyword>
<dbReference type="GO" id="GO:0005737">
    <property type="term" value="C:cytoplasm"/>
    <property type="evidence" value="ECO:0007669"/>
    <property type="project" value="UniProtKB-SubCell"/>
</dbReference>
<dbReference type="InterPro" id="IPR002777">
    <property type="entry name" value="PFD_beta-like"/>
</dbReference>
<dbReference type="eggNOG" id="arCOG01342">
    <property type="taxonomic scope" value="Archaea"/>
</dbReference>
<dbReference type="GO" id="GO:0051082">
    <property type="term" value="F:unfolded protein binding"/>
    <property type="evidence" value="ECO:0007669"/>
    <property type="project" value="UniProtKB-UniRule"/>
</dbReference>
<feature type="coiled-coil region" evidence="10">
    <location>
        <begin position="68"/>
        <end position="116"/>
    </location>
</feature>
<organism evidence="11 13">
    <name type="scientific">Picrophilus torridus (strain ATCC 700027 / DSM 9790 / JCM 10055 / NBRC 100828 / KAW 2/3)</name>
    <dbReference type="NCBI Taxonomy" id="1122961"/>
    <lineage>
        <taxon>Archaea</taxon>
        <taxon>Methanobacteriati</taxon>
        <taxon>Thermoplasmatota</taxon>
        <taxon>Thermoplasmata</taxon>
        <taxon>Thermoplasmatales</taxon>
        <taxon>Picrophilaceae</taxon>
        <taxon>Picrophilus</taxon>
    </lineage>
</organism>
<dbReference type="EMBL" id="FWYE01000003">
    <property type="protein sequence ID" value="SMD31217.1"/>
    <property type="molecule type" value="Genomic_DNA"/>
</dbReference>
<dbReference type="KEGG" id="pto:PTO1008"/>
<evidence type="ECO:0000313" key="11">
    <source>
        <dbReference type="EMBL" id="AAT43593.1"/>
    </source>
</evidence>
<dbReference type="AlphaFoldDB" id="Q6L0A9"/>
<dbReference type="InterPro" id="IPR012713">
    <property type="entry name" value="PfdB"/>
</dbReference>
<evidence type="ECO:0000256" key="9">
    <source>
        <dbReference type="HAMAP-Rule" id="MF_00307"/>
    </source>
</evidence>